<evidence type="ECO:0008006" key="3">
    <source>
        <dbReference type="Google" id="ProtNLM"/>
    </source>
</evidence>
<proteinExistence type="predicted"/>
<protein>
    <recommendedName>
        <fullName evidence="3">Type IV pilus modification protein PilV</fullName>
    </recommendedName>
</protein>
<organism evidence="1 2">
    <name type="scientific">Comamonas piscis</name>
    <dbReference type="NCBI Taxonomy" id="1562974"/>
    <lineage>
        <taxon>Bacteria</taxon>
        <taxon>Pseudomonadati</taxon>
        <taxon>Pseudomonadota</taxon>
        <taxon>Betaproteobacteria</taxon>
        <taxon>Burkholderiales</taxon>
        <taxon>Comamonadaceae</taxon>
        <taxon>Comamonas</taxon>
    </lineage>
</organism>
<sequence length="156" mass="16437">MMLIEAMVSILLLMLGILGIAGLTAKSTALSGQAQYRTEAGMYAEQIIQLVSLSVDRSSPTALAASLEAFAHQADGSDRCSYSGSELSDTSELGKVLKAARGESANPLVGLPGATASGQQVVVETDNHLNRVTVRLCWQGPSDAAKRIYEIQAFVH</sequence>
<dbReference type="KEGG" id="cpis:HS961_05850"/>
<accession>A0A7G5EEG7</accession>
<dbReference type="RefSeq" id="WP_182326811.1">
    <property type="nucleotide sequence ID" value="NZ_CP058554.1"/>
</dbReference>
<reference evidence="1 2" key="1">
    <citation type="journal article" date="2020" name="G3 (Bethesda)">
        <title>CeMbio - The Caenorhabditis elegans Microbiome Resource.</title>
        <authorList>
            <person name="Dirksen P."/>
            <person name="Assie A."/>
            <person name="Zimmermann J."/>
            <person name="Zhang F."/>
            <person name="Tietje A.M."/>
            <person name="Marsh S.A."/>
            <person name="Felix M.A."/>
            <person name="Shapira M."/>
            <person name="Kaleta C."/>
            <person name="Schulenburg H."/>
            <person name="Samuel B."/>
        </authorList>
    </citation>
    <scope>NUCLEOTIDE SEQUENCE [LARGE SCALE GENOMIC DNA]</scope>
    <source>
        <strain evidence="1 2">BIGb0172</strain>
    </source>
</reference>
<dbReference type="AlphaFoldDB" id="A0A7G5EEG7"/>
<keyword evidence="2" id="KW-1185">Reference proteome</keyword>
<dbReference type="EMBL" id="CP058554">
    <property type="protein sequence ID" value="QMV72392.1"/>
    <property type="molecule type" value="Genomic_DNA"/>
</dbReference>
<gene>
    <name evidence="1" type="ORF">HS961_05850</name>
</gene>
<evidence type="ECO:0000313" key="1">
    <source>
        <dbReference type="EMBL" id="QMV72392.1"/>
    </source>
</evidence>
<dbReference type="Proteomes" id="UP000515240">
    <property type="component" value="Chromosome"/>
</dbReference>
<evidence type="ECO:0000313" key="2">
    <source>
        <dbReference type="Proteomes" id="UP000515240"/>
    </source>
</evidence>
<name>A0A7G5EEG7_9BURK</name>